<organism evidence="1 2">
    <name type="scientific">Candidatus Terrybacteria bacterium RIFCSPHIGHO2_01_FULL_43_35</name>
    <dbReference type="NCBI Taxonomy" id="1802361"/>
    <lineage>
        <taxon>Bacteria</taxon>
        <taxon>Candidatus Terryibacteriota</taxon>
    </lineage>
</organism>
<evidence type="ECO:0000313" key="1">
    <source>
        <dbReference type="EMBL" id="OHA46613.1"/>
    </source>
</evidence>
<dbReference type="Proteomes" id="UP000178869">
    <property type="component" value="Unassembled WGS sequence"/>
</dbReference>
<dbReference type="EMBL" id="MHSR01000013">
    <property type="protein sequence ID" value="OHA46613.1"/>
    <property type="molecule type" value="Genomic_DNA"/>
</dbReference>
<name>A0A1G2PEA2_9BACT</name>
<proteinExistence type="predicted"/>
<dbReference type="AlphaFoldDB" id="A0A1G2PEA2"/>
<gene>
    <name evidence="1" type="ORF">A2828_01760</name>
</gene>
<sequence>MSSEGHTKKNQVKADPNSFLRSRKLTYIRKVARQKGFAYNHGSSNQAPTVSVAVVRDREMADLATRETRISGGSGAWHAKLERVRLALL</sequence>
<evidence type="ECO:0000313" key="2">
    <source>
        <dbReference type="Proteomes" id="UP000178869"/>
    </source>
</evidence>
<protein>
    <submittedName>
        <fullName evidence="1">Uncharacterized protein</fullName>
    </submittedName>
</protein>
<comment type="caution">
    <text evidence="1">The sequence shown here is derived from an EMBL/GenBank/DDBJ whole genome shotgun (WGS) entry which is preliminary data.</text>
</comment>
<accession>A0A1G2PEA2</accession>
<reference evidence="1 2" key="1">
    <citation type="journal article" date="2016" name="Nat. Commun.">
        <title>Thousands of microbial genomes shed light on interconnected biogeochemical processes in an aquifer system.</title>
        <authorList>
            <person name="Anantharaman K."/>
            <person name="Brown C.T."/>
            <person name="Hug L.A."/>
            <person name="Sharon I."/>
            <person name="Castelle C.J."/>
            <person name="Probst A.J."/>
            <person name="Thomas B.C."/>
            <person name="Singh A."/>
            <person name="Wilkins M.J."/>
            <person name="Karaoz U."/>
            <person name="Brodie E.L."/>
            <person name="Williams K.H."/>
            <person name="Hubbard S.S."/>
            <person name="Banfield J.F."/>
        </authorList>
    </citation>
    <scope>NUCLEOTIDE SEQUENCE [LARGE SCALE GENOMIC DNA]</scope>
</reference>